<dbReference type="Pfam" id="PF02826">
    <property type="entry name" value="2-Hacid_dh_C"/>
    <property type="match status" value="1"/>
</dbReference>
<evidence type="ECO:0000313" key="4">
    <source>
        <dbReference type="EMBL" id="SVD65484.1"/>
    </source>
</evidence>
<accession>A0A382X3N5</accession>
<evidence type="ECO:0000256" key="1">
    <source>
        <dbReference type="ARBA" id="ARBA00023002"/>
    </source>
</evidence>
<dbReference type="GO" id="GO:0016618">
    <property type="term" value="F:hydroxypyruvate reductase [NAD(P)H] activity"/>
    <property type="evidence" value="ECO:0007669"/>
    <property type="project" value="TreeGrafter"/>
</dbReference>
<evidence type="ECO:0000259" key="3">
    <source>
        <dbReference type="Pfam" id="PF02826"/>
    </source>
</evidence>
<dbReference type="SUPFAM" id="SSF51735">
    <property type="entry name" value="NAD(P)-binding Rossmann-fold domains"/>
    <property type="match status" value="1"/>
</dbReference>
<dbReference type="EMBL" id="UINC01164561">
    <property type="protein sequence ID" value="SVD65484.1"/>
    <property type="molecule type" value="Genomic_DNA"/>
</dbReference>
<dbReference type="PANTHER" id="PTHR10996">
    <property type="entry name" value="2-HYDROXYACID DEHYDROGENASE-RELATED"/>
    <property type="match status" value="1"/>
</dbReference>
<reference evidence="4" key="1">
    <citation type="submission" date="2018-05" db="EMBL/GenBank/DDBJ databases">
        <authorList>
            <person name="Lanie J.A."/>
            <person name="Ng W.-L."/>
            <person name="Kazmierczak K.M."/>
            <person name="Andrzejewski T.M."/>
            <person name="Davidsen T.M."/>
            <person name="Wayne K.J."/>
            <person name="Tettelin H."/>
            <person name="Glass J.I."/>
            <person name="Rusch D."/>
            <person name="Podicherti R."/>
            <person name="Tsui H.-C.T."/>
            <person name="Winkler M.E."/>
        </authorList>
    </citation>
    <scope>NUCLEOTIDE SEQUENCE</scope>
</reference>
<evidence type="ECO:0000256" key="2">
    <source>
        <dbReference type="ARBA" id="ARBA00023027"/>
    </source>
</evidence>
<keyword evidence="1" id="KW-0560">Oxidoreductase</keyword>
<sequence length="184" mass="19915">MRVAPLIICTLGNNYKDRENRNVGRRVAEILVGGFGSRAAGHSLSMLTDVPGVEVLSLEEAFRQSDYGVTLTPLNGNTYAFVNAERLALMKSTTYLVNASGGGVIDEKALAETLWAGRIAGAALDVFATELVASDQRFFELSNLTLISHIADLSVEKFRELSLRPVAEVDRKLLTVAADCKNPD</sequence>
<dbReference type="GO" id="GO:0051287">
    <property type="term" value="F:NAD binding"/>
    <property type="evidence" value="ECO:0007669"/>
    <property type="project" value="InterPro"/>
</dbReference>
<dbReference type="AlphaFoldDB" id="A0A382X3N5"/>
<protein>
    <recommendedName>
        <fullName evidence="3">D-isomer specific 2-hydroxyacid dehydrogenase NAD-binding domain-containing protein</fullName>
    </recommendedName>
</protein>
<keyword evidence="2" id="KW-0520">NAD</keyword>
<dbReference type="InterPro" id="IPR036291">
    <property type="entry name" value="NAD(P)-bd_dom_sf"/>
</dbReference>
<dbReference type="InterPro" id="IPR050223">
    <property type="entry name" value="D-isomer_2-hydroxyacid_DH"/>
</dbReference>
<name>A0A382X3N5_9ZZZZ</name>
<gene>
    <name evidence="4" type="ORF">METZ01_LOCUS418338</name>
</gene>
<dbReference type="GO" id="GO:0030267">
    <property type="term" value="F:glyoxylate reductase (NADPH) activity"/>
    <property type="evidence" value="ECO:0007669"/>
    <property type="project" value="TreeGrafter"/>
</dbReference>
<proteinExistence type="predicted"/>
<dbReference type="InterPro" id="IPR006140">
    <property type="entry name" value="D-isomer_DH_NAD-bd"/>
</dbReference>
<organism evidence="4">
    <name type="scientific">marine metagenome</name>
    <dbReference type="NCBI Taxonomy" id="408172"/>
    <lineage>
        <taxon>unclassified sequences</taxon>
        <taxon>metagenomes</taxon>
        <taxon>ecological metagenomes</taxon>
    </lineage>
</organism>
<feature type="non-terminal residue" evidence="4">
    <location>
        <position position="184"/>
    </location>
</feature>
<feature type="domain" description="D-isomer specific 2-hydroxyacid dehydrogenase NAD-binding" evidence="3">
    <location>
        <begin position="22"/>
        <end position="151"/>
    </location>
</feature>
<dbReference type="GO" id="GO:0005829">
    <property type="term" value="C:cytosol"/>
    <property type="evidence" value="ECO:0007669"/>
    <property type="project" value="TreeGrafter"/>
</dbReference>
<dbReference type="Gene3D" id="3.40.50.720">
    <property type="entry name" value="NAD(P)-binding Rossmann-like Domain"/>
    <property type="match status" value="2"/>
</dbReference>
<dbReference type="PANTHER" id="PTHR10996:SF178">
    <property type="entry name" value="2-HYDROXYACID DEHYDROGENASE YGL185C-RELATED"/>
    <property type="match status" value="1"/>
</dbReference>